<reference evidence="1" key="1">
    <citation type="journal article" date="2023" name="Insect Mol. Biol.">
        <title>Genome sequencing provides insights into the evolution of gene families encoding plant cell wall-degrading enzymes in longhorned beetles.</title>
        <authorList>
            <person name="Shin N.R."/>
            <person name="Okamura Y."/>
            <person name="Kirsch R."/>
            <person name="Pauchet Y."/>
        </authorList>
    </citation>
    <scope>NUCLEOTIDE SEQUENCE</scope>
    <source>
        <strain evidence="1">MMC_N1</strain>
    </source>
</reference>
<organism evidence="1 2">
    <name type="scientific">Molorchus minor</name>
    <dbReference type="NCBI Taxonomy" id="1323400"/>
    <lineage>
        <taxon>Eukaryota</taxon>
        <taxon>Metazoa</taxon>
        <taxon>Ecdysozoa</taxon>
        <taxon>Arthropoda</taxon>
        <taxon>Hexapoda</taxon>
        <taxon>Insecta</taxon>
        <taxon>Pterygota</taxon>
        <taxon>Neoptera</taxon>
        <taxon>Endopterygota</taxon>
        <taxon>Coleoptera</taxon>
        <taxon>Polyphaga</taxon>
        <taxon>Cucujiformia</taxon>
        <taxon>Chrysomeloidea</taxon>
        <taxon>Cerambycidae</taxon>
        <taxon>Lamiinae</taxon>
        <taxon>Monochamini</taxon>
        <taxon>Molorchus</taxon>
    </lineage>
</organism>
<keyword evidence="2" id="KW-1185">Reference proteome</keyword>
<proteinExistence type="predicted"/>
<dbReference type="EMBL" id="JAPWTJ010003083">
    <property type="protein sequence ID" value="KAJ8962984.1"/>
    <property type="molecule type" value="Genomic_DNA"/>
</dbReference>
<accession>A0ABQ9IRV8</accession>
<evidence type="ECO:0000313" key="1">
    <source>
        <dbReference type="EMBL" id="KAJ8962984.1"/>
    </source>
</evidence>
<name>A0ABQ9IRV8_9CUCU</name>
<protein>
    <submittedName>
        <fullName evidence="1">Uncharacterized protein</fullName>
    </submittedName>
</protein>
<dbReference type="Proteomes" id="UP001162164">
    <property type="component" value="Unassembled WGS sequence"/>
</dbReference>
<comment type="caution">
    <text evidence="1">The sequence shown here is derived from an EMBL/GenBank/DDBJ whole genome shotgun (WGS) entry which is preliminary data.</text>
</comment>
<sequence length="81" mass="9322">MSVKENGDYYEEMNAKVYEKWFGQILENFEPGSVSLFQEWVRDKGFPYDESSLKAELLQLVKLHADKYKKGAVDELALIGG</sequence>
<gene>
    <name evidence="1" type="ORF">NQ317_003798</name>
</gene>
<evidence type="ECO:0000313" key="2">
    <source>
        <dbReference type="Proteomes" id="UP001162164"/>
    </source>
</evidence>